<evidence type="ECO:0000313" key="4">
    <source>
        <dbReference type="EMBL" id="WDA60327.1"/>
    </source>
</evidence>
<keyword evidence="5" id="KW-1185">Reference proteome</keyword>
<feature type="chain" id="PRO_5047549010" evidence="2">
    <location>
        <begin position="35"/>
        <end position="921"/>
    </location>
</feature>
<feature type="signal peptide" evidence="2">
    <location>
        <begin position="1"/>
        <end position="34"/>
    </location>
</feature>
<feature type="domain" description="DUF11" evidence="3">
    <location>
        <begin position="467"/>
        <end position="568"/>
    </location>
</feature>
<dbReference type="PANTHER" id="PTHR34819:SF3">
    <property type="entry name" value="CELL SURFACE PROTEIN"/>
    <property type="match status" value="1"/>
</dbReference>
<evidence type="ECO:0000256" key="2">
    <source>
        <dbReference type="SAM" id="SignalP"/>
    </source>
</evidence>
<dbReference type="RefSeq" id="WP_273991106.1">
    <property type="nucleotide sequence ID" value="NZ_BAABQT010000026.1"/>
</dbReference>
<gene>
    <name evidence="4" type="ORF">M8445_16690</name>
</gene>
<evidence type="ECO:0000256" key="1">
    <source>
        <dbReference type="SAM" id="MobiDB-lite"/>
    </source>
</evidence>
<dbReference type="EMBL" id="CP115166">
    <property type="protein sequence ID" value="WDA60327.1"/>
    <property type="molecule type" value="Genomic_DNA"/>
</dbReference>
<dbReference type="NCBIfam" id="TIGR01451">
    <property type="entry name" value="B_ant_repeat"/>
    <property type="match status" value="2"/>
</dbReference>
<dbReference type="PANTHER" id="PTHR34819">
    <property type="entry name" value="LARGE CYSTEINE-RICH PERIPLASMIC PROTEIN OMCB"/>
    <property type="match status" value="1"/>
</dbReference>
<feature type="domain" description="DUF11" evidence="3">
    <location>
        <begin position="207"/>
        <end position="317"/>
    </location>
</feature>
<protein>
    <submittedName>
        <fullName evidence="4">DUF11 domain-containing protein</fullName>
    </submittedName>
</protein>
<evidence type="ECO:0000313" key="5">
    <source>
        <dbReference type="Proteomes" id="UP001217044"/>
    </source>
</evidence>
<dbReference type="Proteomes" id="UP001217044">
    <property type="component" value="Plasmid pDATS01"/>
</dbReference>
<dbReference type="Gene3D" id="2.60.40.10">
    <property type="entry name" value="Immunoglobulins"/>
    <property type="match status" value="1"/>
</dbReference>
<name>A0ABY7V567_9DEIO</name>
<sequence>MFLPAHVPAARTLLPALLAVAALLGLTLPGAARAGGTPAGTTITNQASATAAGELYLSPAVDTVVRAQCAVAVTPDGTSAQPAYRVGIAPGGESVLPYRLVNTGNVDDSFRLSWQVAPGSTFTPSGARVVRDLNGNGVPDSGEPVTDRVSLSVDASADLLLIVQAPAEATGTAFMGLVGGCVSASSSVHASDSGNVAAVRVNGGAELQIEKSFTPPAVAPGGTTQVTVRVRNLGNKPSEEVDVTDPLGTPALRGLSLLGGTVDAPTGRLGALAAGSDVVNWRVPSLLPGQVVSLTFRMQVSPDANPGSRVNVATLSGGGFNLQAEAAVQVTSRPGVNLGPAGNPAALPGGEGSSDDRQVRPFTVLGQPGCFMHAVQNTGNVPDRVTLDGTFTLGQGTLTWRDAQGAPLSQPLNLTPGEQRDVQVCLSVSAAGSDGARALLSAHSEAGAPVNRTEDTAPLVDPRAPELVKTVTPAGTVPSGAVLTYTLRAGNPYGAPLTDVILRDPLPAGLTFLDASDGGTLDAFTRTVVWPARTLAPGQTREVTLRVRVNADVPDDTRLDNVFTLASSELPSPVSSAAARSHVYTSALLISKAAAPTTVTTGDRVTFTVTIRNGSRVSDLSGGTLLDTPPTGLQFIPGSAAVDGAPTADPAAQSGGALRWTVGALPAGATRTLTYAMRVTPLAGESLVNVAVANMQAPQGAQIGSAEARARVKVTPGIFTASAELNGQVFTDRNRDGRFTPDLDTPVQGARILLAGGRSALTDQAGRYHFGAVPRGPQVLRLDPSSVPGEALSVPQDGGLSGTRNVVVLNLTSVDFPLAPVGGDVYSVRDTTVRRGDVTLRKEVTWLGGAHYRVRVTVTSPAALSGLEVADPLPTGAVLTDGRSGFTVDFPGGSMTNDYSFTFSGTPEQAGTDPYLRWRLP</sequence>
<reference evidence="4 5" key="1">
    <citation type="submission" date="2022-12" db="EMBL/GenBank/DDBJ databases">
        <title>Genome Sequence of Deinococcus aquaticus Type Strain PB314.</title>
        <authorList>
            <person name="Albert C."/>
            <person name="Hill J."/>
            <person name="Boren L."/>
            <person name="Scholz-Ng S."/>
            <person name="Fatema N."/>
            <person name="Grosso R."/>
            <person name="Soboslay E."/>
            <person name="Tuohy J."/>
        </authorList>
    </citation>
    <scope>NUCLEOTIDE SEQUENCE [LARGE SCALE GENOMIC DNA]</scope>
    <source>
        <strain evidence="4 5">PB-314</strain>
        <plasmid evidence="4 5">pDATS01</plasmid>
    </source>
</reference>
<dbReference type="Pfam" id="PF01345">
    <property type="entry name" value="DUF11"/>
    <property type="match status" value="3"/>
</dbReference>
<organism evidence="4 5">
    <name type="scientific">Deinococcus aquaticus</name>
    <dbReference type="NCBI Taxonomy" id="328692"/>
    <lineage>
        <taxon>Bacteria</taxon>
        <taxon>Thermotogati</taxon>
        <taxon>Deinococcota</taxon>
        <taxon>Deinococci</taxon>
        <taxon>Deinococcales</taxon>
        <taxon>Deinococcaceae</taxon>
        <taxon>Deinococcus</taxon>
    </lineage>
</organism>
<keyword evidence="2" id="KW-0732">Signal</keyword>
<keyword evidence="4" id="KW-0614">Plasmid</keyword>
<feature type="domain" description="DUF11" evidence="3">
    <location>
        <begin position="588"/>
        <end position="694"/>
    </location>
</feature>
<evidence type="ECO:0000259" key="3">
    <source>
        <dbReference type="Pfam" id="PF01345"/>
    </source>
</evidence>
<feature type="region of interest" description="Disordered" evidence="1">
    <location>
        <begin position="337"/>
        <end position="357"/>
    </location>
</feature>
<dbReference type="InterPro" id="IPR001434">
    <property type="entry name" value="OmcB-like_DUF11"/>
</dbReference>
<geneLocation type="plasmid" evidence="4 5">
    <name>pDATS01</name>
</geneLocation>
<accession>A0ABY7V567</accession>
<dbReference type="InterPro" id="IPR047589">
    <property type="entry name" value="DUF11_rpt"/>
</dbReference>
<dbReference type="InterPro" id="IPR051172">
    <property type="entry name" value="Chlamydia_OmcB"/>
</dbReference>
<dbReference type="InterPro" id="IPR013783">
    <property type="entry name" value="Ig-like_fold"/>
</dbReference>
<feature type="compositionally biased region" description="Low complexity" evidence="1">
    <location>
        <begin position="337"/>
        <end position="348"/>
    </location>
</feature>
<proteinExistence type="predicted"/>